<dbReference type="PANTHER" id="PTHR24166">
    <property type="entry name" value="ROLLING PEBBLES, ISOFORM B"/>
    <property type="match status" value="1"/>
</dbReference>
<evidence type="ECO:0000256" key="2">
    <source>
        <dbReference type="ARBA" id="ARBA00023043"/>
    </source>
</evidence>
<keyword evidence="1" id="KW-0677">Repeat</keyword>
<proteinExistence type="predicted"/>
<evidence type="ECO:0000313" key="5">
    <source>
        <dbReference type="RefSeq" id="XP_014675124.1"/>
    </source>
</evidence>
<organism evidence="4 5">
    <name type="scientific">Priapulus caudatus</name>
    <name type="common">Priapulid worm</name>
    <dbReference type="NCBI Taxonomy" id="37621"/>
    <lineage>
        <taxon>Eukaryota</taxon>
        <taxon>Metazoa</taxon>
        <taxon>Ecdysozoa</taxon>
        <taxon>Scalidophora</taxon>
        <taxon>Priapulida</taxon>
        <taxon>Priapulimorpha</taxon>
        <taxon>Priapulimorphida</taxon>
        <taxon>Priapulidae</taxon>
        <taxon>Priapulus</taxon>
    </lineage>
</organism>
<protein>
    <submittedName>
        <fullName evidence="5">Ankyrin repeat domain-containing protein 50-like</fullName>
    </submittedName>
</protein>
<dbReference type="PANTHER" id="PTHR24166:SF48">
    <property type="entry name" value="PROTEIN VAPYRIN"/>
    <property type="match status" value="1"/>
</dbReference>
<evidence type="ECO:0000313" key="4">
    <source>
        <dbReference type="Proteomes" id="UP000695022"/>
    </source>
</evidence>
<keyword evidence="4" id="KW-1185">Reference proteome</keyword>
<gene>
    <name evidence="5" type="primary">LOC106815211</name>
</gene>
<evidence type="ECO:0000256" key="3">
    <source>
        <dbReference type="PROSITE-ProRule" id="PRU00023"/>
    </source>
</evidence>
<dbReference type="Pfam" id="PF12796">
    <property type="entry name" value="Ank_2"/>
    <property type="match status" value="1"/>
</dbReference>
<feature type="repeat" description="ANK" evidence="3">
    <location>
        <begin position="28"/>
        <end position="60"/>
    </location>
</feature>
<sequence length="183" mass="19398">MAASRSGHTDTVTALLGAGANIEHADLHGWTAVLEAAADGHTDIVIALLGAGANIDYVPVNGKGKTVLMHAAISGNTSCVMKLLAKLLATGVRVEESRSNDGWTVLAWAAYRGHASIVTKLLDKIMTWHSEDLQTAYQVAVNRARNTTINDGYRESAGAILAHQYFVSELPDNCDCNIAPCNV</sequence>
<evidence type="ECO:0000256" key="1">
    <source>
        <dbReference type="ARBA" id="ARBA00022737"/>
    </source>
</evidence>
<dbReference type="SUPFAM" id="SSF48403">
    <property type="entry name" value="Ankyrin repeat"/>
    <property type="match status" value="1"/>
</dbReference>
<dbReference type="SMART" id="SM00248">
    <property type="entry name" value="ANK"/>
    <property type="match status" value="3"/>
</dbReference>
<dbReference type="Proteomes" id="UP000695022">
    <property type="component" value="Unplaced"/>
</dbReference>
<dbReference type="Gene3D" id="1.25.40.20">
    <property type="entry name" value="Ankyrin repeat-containing domain"/>
    <property type="match status" value="2"/>
</dbReference>
<dbReference type="InterPro" id="IPR050889">
    <property type="entry name" value="Dendritic_Spine_Reg/Scaffold"/>
</dbReference>
<dbReference type="RefSeq" id="XP_014675124.1">
    <property type="nucleotide sequence ID" value="XM_014819638.1"/>
</dbReference>
<dbReference type="InterPro" id="IPR002110">
    <property type="entry name" value="Ankyrin_rpt"/>
</dbReference>
<accession>A0ABM1ESF3</accession>
<dbReference type="PROSITE" id="PS50088">
    <property type="entry name" value="ANK_REPEAT"/>
    <property type="match status" value="1"/>
</dbReference>
<name>A0ABM1ESF3_PRICU</name>
<dbReference type="GeneID" id="106815211"/>
<dbReference type="InterPro" id="IPR036770">
    <property type="entry name" value="Ankyrin_rpt-contain_sf"/>
</dbReference>
<keyword evidence="2 3" id="KW-0040">ANK repeat</keyword>
<dbReference type="PROSITE" id="PS50297">
    <property type="entry name" value="ANK_REP_REGION"/>
    <property type="match status" value="1"/>
</dbReference>
<dbReference type="Pfam" id="PF00023">
    <property type="entry name" value="Ank"/>
    <property type="match status" value="1"/>
</dbReference>
<reference evidence="5" key="1">
    <citation type="submission" date="2025-08" db="UniProtKB">
        <authorList>
            <consortium name="RefSeq"/>
        </authorList>
    </citation>
    <scope>IDENTIFICATION</scope>
</reference>